<feature type="compositionally biased region" description="Pro residues" evidence="1">
    <location>
        <begin position="117"/>
        <end position="131"/>
    </location>
</feature>
<feature type="transmembrane region" description="Helical" evidence="2">
    <location>
        <begin position="78"/>
        <end position="95"/>
    </location>
</feature>
<feature type="transmembrane region" description="Helical" evidence="2">
    <location>
        <begin position="16"/>
        <end position="34"/>
    </location>
</feature>
<dbReference type="AlphaFoldDB" id="A0A9D1VA11"/>
<keyword evidence="2" id="KW-0812">Transmembrane</keyword>
<gene>
    <name evidence="3" type="ORF">H9862_01740</name>
</gene>
<feature type="region of interest" description="Disordered" evidence="1">
    <location>
        <begin position="106"/>
        <end position="187"/>
    </location>
</feature>
<evidence type="ECO:0000313" key="3">
    <source>
        <dbReference type="EMBL" id="HIX19307.1"/>
    </source>
</evidence>
<evidence type="ECO:0000256" key="1">
    <source>
        <dbReference type="SAM" id="MobiDB-lite"/>
    </source>
</evidence>
<keyword evidence="2" id="KW-0472">Membrane</keyword>
<accession>A0A9D1VA11</accession>
<feature type="transmembrane region" description="Helical" evidence="2">
    <location>
        <begin position="41"/>
        <end position="58"/>
    </location>
</feature>
<evidence type="ECO:0000313" key="4">
    <source>
        <dbReference type="Proteomes" id="UP000823964"/>
    </source>
</evidence>
<evidence type="ECO:0000256" key="2">
    <source>
        <dbReference type="SAM" id="Phobius"/>
    </source>
</evidence>
<proteinExistence type="predicted"/>
<reference evidence="3" key="1">
    <citation type="journal article" date="2021" name="PeerJ">
        <title>Extensive microbial diversity within the chicken gut microbiome revealed by metagenomics and culture.</title>
        <authorList>
            <person name="Gilroy R."/>
            <person name="Ravi A."/>
            <person name="Getino M."/>
            <person name="Pursley I."/>
            <person name="Horton D.L."/>
            <person name="Alikhan N.F."/>
            <person name="Baker D."/>
            <person name="Gharbi K."/>
            <person name="Hall N."/>
            <person name="Watson M."/>
            <person name="Adriaenssens E.M."/>
            <person name="Foster-Nyarko E."/>
            <person name="Jarju S."/>
            <person name="Secka A."/>
            <person name="Antonio M."/>
            <person name="Oren A."/>
            <person name="Chaudhuri R.R."/>
            <person name="La Ragione R."/>
            <person name="Hildebrand F."/>
            <person name="Pallen M.J."/>
        </authorList>
    </citation>
    <scope>NUCLEOTIDE SEQUENCE</scope>
    <source>
        <strain evidence="3">14975</strain>
    </source>
</reference>
<feature type="compositionally biased region" description="Basic and acidic residues" evidence="1">
    <location>
        <begin position="156"/>
        <end position="173"/>
    </location>
</feature>
<sequence length="187" mass="21615">MKRPPRDNEDELIGAYYNRACIGIFSAGAVALLVSWRLEVAEMAGSLIFVLLVLYRIIKPPLMRRFFPRTHEEKVSFWMLLICLIILYTVLILCARQRHDELEKRELQQHTRQQQTPYPPRTSPPSSPPTQPRQRRPEYPAPTEQNPGRQSLGRQSENDGRQSENNSRPRENNNSRPRTSGSVPRAA</sequence>
<reference evidence="3" key="2">
    <citation type="submission" date="2021-04" db="EMBL/GenBank/DDBJ databases">
        <authorList>
            <person name="Gilroy R."/>
        </authorList>
    </citation>
    <scope>NUCLEOTIDE SEQUENCE</scope>
    <source>
        <strain evidence="3">14975</strain>
    </source>
</reference>
<dbReference type="Proteomes" id="UP000823964">
    <property type="component" value="Unassembled WGS sequence"/>
</dbReference>
<keyword evidence="2" id="KW-1133">Transmembrane helix</keyword>
<comment type="caution">
    <text evidence="3">The sequence shown here is derived from an EMBL/GenBank/DDBJ whole genome shotgun (WGS) entry which is preliminary data.</text>
</comment>
<feature type="compositionally biased region" description="Polar residues" evidence="1">
    <location>
        <begin position="143"/>
        <end position="155"/>
    </location>
</feature>
<protein>
    <submittedName>
        <fullName evidence="3">Uncharacterized protein</fullName>
    </submittedName>
</protein>
<name>A0A9D1VA11_9BACT</name>
<organism evidence="3 4">
    <name type="scientific">Candidatus Akkermansia intestinigallinarum</name>
    <dbReference type="NCBI Taxonomy" id="2838431"/>
    <lineage>
        <taxon>Bacteria</taxon>
        <taxon>Pseudomonadati</taxon>
        <taxon>Verrucomicrobiota</taxon>
        <taxon>Verrucomicrobiia</taxon>
        <taxon>Verrucomicrobiales</taxon>
        <taxon>Akkermansiaceae</taxon>
        <taxon>Akkermansia</taxon>
    </lineage>
</organism>
<dbReference type="EMBL" id="DXFQ01000026">
    <property type="protein sequence ID" value="HIX19307.1"/>
    <property type="molecule type" value="Genomic_DNA"/>
</dbReference>